<dbReference type="Proteomes" id="UP000011910">
    <property type="component" value="Unassembled WGS sequence"/>
</dbReference>
<dbReference type="STRING" id="1279009.ADICEAN_04077"/>
<organism evidence="2 3">
    <name type="scientific">Cesiribacter andamanensis AMV16</name>
    <dbReference type="NCBI Taxonomy" id="1279009"/>
    <lineage>
        <taxon>Bacteria</taxon>
        <taxon>Pseudomonadati</taxon>
        <taxon>Bacteroidota</taxon>
        <taxon>Cytophagia</taxon>
        <taxon>Cytophagales</taxon>
        <taxon>Cesiribacteraceae</taxon>
        <taxon>Cesiribacter</taxon>
    </lineage>
</organism>
<dbReference type="GO" id="GO:0003677">
    <property type="term" value="F:DNA binding"/>
    <property type="evidence" value="ECO:0007669"/>
    <property type="project" value="InterPro"/>
</dbReference>
<proteinExistence type="predicted"/>
<gene>
    <name evidence="2" type="ORF">ADICEAN_04077</name>
</gene>
<dbReference type="SUPFAM" id="SSF47413">
    <property type="entry name" value="lambda repressor-like DNA-binding domains"/>
    <property type="match status" value="1"/>
</dbReference>
<dbReference type="EMBL" id="AODQ01000185">
    <property type="protein sequence ID" value="EMR00804.1"/>
    <property type="molecule type" value="Genomic_DNA"/>
</dbReference>
<evidence type="ECO:0000259" key="1">
    <source>
        <dbReference type="PROSITE" id="PS50943"/>
    </source>
</evidence>
<dbReference type="CDD" id="cd00093">
    <property type="entry name" value="HTH_XRE"/>
    <property type="match status" value="1"/>
</dbReference>
<dbReference type="AlphaFoldDB" id="M7NQN8"/>
<dbReference type="eggNOG" id="COG3093">
    <property type="taxonomic scope" value="Bacteria"/>
</dbReference>
<protein>
    <submittedName>
        <fullName evidence="2">Putative transcription regulator containing HTH domain protein</fullName>
    </submittedName>
</protein>
<reference evidence="2 3" key="1">
    <citation type="journal article" date="2013" name="Genome Announc.">
        <title>Draft Genome Sequence of Cesiribacter andamanensis Strain AMV16T, Isolated from a Soil Sample from a Mud Volcano in the Andaman Islands, India.</title>
        <authorList>
            <person name="Shivaji S."/>
            <person name="Ara S."/>
            <person name="Begum Z."/>
            <person name="Srinivas T.N."/>
            <person name="Singh A."/>
            <person name="Kumar Pinnaka A."/>
        </authorList>
    </citation>
    <scope>NUCLEOTIDE SEQUENCE [LARGE SCALE GENOMIC DNA]</scope>
    <source>
        <strain evidence="2 3">AMV16</strain>
    </source>
</reference>
<sequence length="133" mass="15092">MISREELYQTPEYWLERIQNDIFRMVHVYMEERGLNQTALARELGVSKGYISQIVNGNFNFSLTKLIELSLALGVAPKVNLQESVAAYSQHQEKKLDYMQNNGFVSVQLNAAISPYPMEVALESSSFDALQIA</sequence>
<evidence type="ECO:0000313" key="3">
    <source>
        <dbReference type="Proteomes" id="UP000011910"/>
    </source>
</evidence>
<dbReference type="InterPro" id="IPR001387">
    <property type="entry name" value="Cro/C1-type_HTH"/>
</dbReference>
<feature type="domain" description="HTH cro/C1-type" evidence="1">
    <location>
        <begin position="26"/>
        <end position="80"/>
    </location>
</feature>
<evidence type="ECO:0000313" key="2">
    <source>
        <dbReference type="EMBL" id="EMR00804.1"/>
    </source>
</evidence>
<dbReference type="Pfam" id="PF01381">
    <property type="entry name" value="HTH_3"/>
    <property type="match status" value="1"/>
</dbReference>
<comment type="caution">
    <text evidence="2">The sequence shown here is derived from an EMBL/GenBank/DDBJ whole genome shotgun (WGS) entry which is preliminary data.</text>
</comment>
<accession>M7NQN8</accession>
<dbReference type="PROSITE" id="PS50943">
    <property type="entry name" value="HTH_CROC1"/>
    <property type="match status" value="1"/>
</dbReference>
<dbReference type="RefSeq" id="WP_009197452.1">
    <property type="nucleotide sequence ID" value="NZ_AODQ01000185.1"/>
</dbReference>
<dbReference type="SMART" id="SM00530">
    <property type="entry name" value="HTH_XRE"/>
    <property type="match status" value="1"/>
</dbReference>
<dbReference type="Gene3D" id="1.10.260.40">
    <property type="entry name" value="lambda repressor-like DNA-binding domains"/>
    <property type="match status" value="1"/>
</dbReference>
<keyword evidence="3" id="KW-1185">Reference proteome</keyword>
<dbReference type="InterPro" id="IPR010982">
    <property type="entry name" value="Lambda_DNA-bd_dom_sf"/>
</dbReference>
<dbReference type="OrthoDB" id="678731at2"/>
<name>M7NQN8_9BACT</name>